<proteinExistence type="predicted"/>
<protein>
    <submittedName>
        <fullName evidence="1">Uncharacterized protein</fullName>
    </submittedName>
</protein>
<name>A0A644ZVP5_9ZZZZ</name>
<reference evidence="1" key="1">
    <citation type="submission" date="2019-08" db="EMBL/GenBank/DDBJ databases">
        <authorList>
            <person name="Kucharzyk K."/>
            <person name="Murdoch R.W."/>
            <person name="Higgins S."/>
            <person name="Loffler F."/>
        </authorList>
    </citation>
    <scope>NUCLEOTIDE SEQUENCE</scope>
</reference>
<dbReference type="EMBL" id="VSSQ01009447">
    <property type="protein sequence ID" value="MPM41654.1"/>
    <property type="molecule type" value="Genomic_DNA"/>
</dbReference>
<accession>A0A644ZVP5</accession>
<evidence type="ECO:0000313" key="1">
    <source>
        <dbReference type="EMBL" id="MPM41654.1"/>
    </source>
</evidence>
<dbReference type="AlphaFoldDB" id="A0A644ZVP5"/>
<sequence length="76" mass="8126">MIAGCAATGVAGGVSCHLLDPPGVAGLAFLKAMRNATEIKPPVGPWTNSTEVPRMVRHIDRQRLQTIGQQIDDSFR</sequence>
<organism evidence="1">
    <name type="scientific">bioreactor metagenome</name>
    <dbReference type="NCBI Taxonomy" id="1076179"/>
    <lineage>
        <taxon>unclassified sequences</taxon>
        <taxon>metagenomes</taxon>
        <taxon>ecological metagenomes</taxon>
    </lineage>
</organism>
<comment type="caution">
    <text evidence="1">The sequence shown here is derived from an EMBL/GenBank/DDBJ whole genome shotgun (WGS) entry which is preliminary data.</text>
</comment>
<gene>
    <name evidence="1" type="ORF">SDC9_88310</name>
</gene>